<comment type="caution">
    <text evidence="1">The sequence shown here is derived from an EMBL/GenBank/DDBJ whole genome shotgun (WGS) entry which is preliminary data.</text>
</comment>
<proteinExistence type="predicted"/>
<sequence>MRRGVAEWMARFSTCPFRCGGSEPTLAWNWRPMVQGAGGVDPEGVSLTENPESTLSMTACAWPFASVLPQIDTPQQAEAGIGDDLTCLPHLALSPCRYRRKPLLPGQAVICTSRPADQPASHRCSVVRPSVRLSGHPTRLSVCLPFLSFSQLPFSSLSQATLAPSRGAWLSRPNHGKDSTSQSIWPTKRPPHTTSFLLQISQTDVELTSSFSLLLYTCAVFAPATPRTGVQAIRARQKSSQPKPVAYRLGSGRPGVSTTLLLPTLRTTPNTLAIPRLHFDSHQTKTGWLIPQSSRPLPKWSLFW</sequence>
<name>A0A3S5FCB9_9PLAT</name>
<evidence type="ECO:0000313" key="1">
    <source>
        <dbReference type="EMBL" id="VEL11560.1"/>
    </source>
</evidence>
<organism evidence="1 2">
    <name type="scientific">Protopolystoma xenopodis</name>
    <dbReference type="NCBI Taxonomy" id="117903"/>
    <lineage>
        <taxon>Eukaryota</taxon>
        <taxon>Metazoa</taxon>
        <taxon>Spiralia</taxon>
        <taxon>Lophotrochozoa</taxon>
        <taxon>Platyhelminthes</taxon>
        <taxon>Monogenea</taxon>
        <taxon>Polyopisthocotylea</taxon>
        <taxon>Polystomatidea</taxon>
        <taxon>Polystomatidae</taxon>
        <taxon>Protopolystoma</taxon>
    </lineage>
</organism>
<keyword evidence="2" id="KW-1185">Reference proteome</keyword>
<evidence type="ECO:0000313" key="2">
    <source>
        <dbReference type="Proteomes" id="UP000784294"/>
    </source>
</evidence>
<dbReference type="AlphaFoldDB" id="A0A3S5FCB9"/>
<gene>
    <name evidence="1" type="ORF">PXEA_LOCUS5000</name>
</gene>
<accession>A0A3S5FCB9</accession>
<dbReference type="Proteomes" id="UP000784294">
    <property type="component" value="Unassembled WGS sequence"/>
</dbReference>
<protein>
    <submittedName>
        <fullName evidence="1">Uncharacterized protein</fullName>
    </submittedName>
</protein>
<dbReference type="EMBL" id="CAAALY010012146">
    <property type="protein sequence ID" value="VEL11560.1"/>
    <property type="molecule type" value="Genomic_DNA"/>
</dbReference>
<reference evidence="1" key="1">
    <citation type="submission" date="2018-11" db="EMBL/GenBank/DDBJ databases">
        <authorList>
            <consortium name="Pathogen Informatics"/>
        </authorList>
    </citation>
    <scope>NUCLEOTIDE SEQUENCE</scope>
</reference>